<evidence type="ECO:0000259" key="4">
    <source>
        <dbReference type="PROSITE" id="PS50830"/>
    </source>
</evidence>
<dbReference type="Gene3D" id="2.40.50.90">
    <property type="match status" value="1"/>
</dbReference>
<evidence type="ECO:0000256" key="1">
    <source>
        <dbReference type="ARBA" id="ARBA00022722"/>
    </source>
</evidence>
<dbReference type="InterPro" id="IPR035437">
    <property type="entry name" value="SNase_OB-fold_sf"/>
</dbReference>
<gene>
    <name evidence="5" type="ORF">P4826_01940</name>
</gene>
<accession>A0ABZ0J3T1</accession>
<dbReference type="PROSITE" id="PS50830">
    <property type="entry name" value="TNASE_3"/>
    <property type="match status" value="1"/>
</dbReference>
<dbReference type="SUPFAM" id="SSF50199">
    <property type="entry name" value="Staphylococcal nuclease"/>
    <property type="match status" value="1"/>
</dbReference>
<proteinExistence type="predicted"/>
<dbReference type="Proteomes" id="UP001303211">
    <property type="component" value="Chromosome"/>
</dbReference>
<organism evidence="5 6">
    <name type="scientific">Diaphorobacter limosus</name>
    <dbReference type="NCBI Taxonomy" id="3036128"/>
    <lineage>
        <taxon>Bacteria</taxon>
        <taxon>Pseudomonadati</taxon>
        <taxon>Pseudomonadota</taxon>
        <taxon>Betaproteobacteria</taxon>
        <taxon>Burkholderiales</taxon>
        <taxon>Comamonadaceae</taxon>
        <taxon>Diaphorobacter</taxon>
    </lineage>
</organism>
<reference evidence="5 6" key="1">
    <citation type="submission" date="2023-03" db="EMBL/GenBank/DDBJ databases">
        <title>Diaphorobacter basophil sp. nov., isolated from a sewage-treatment plant.</title>
        <authorList>
            <person name="Yang K."/>
        </authorList>
    </citation>
    <scope>NUCLEOTIDE SEQUENCE [LARGE SCALE GENOMIC DNA]</scope>
    <source>
        <strain evidence="5 6">Y-1</strain>
    </source>
</reference>
<dbReference type="PANTHER" id="PTHR12302:SF3">
    <property type="entry name" value="SERINE_THREONINE-PROTEIN KINASE 31"/>
    <property type="match status" value="1"/>
</dbReference>
<keyword evidence="3" id="KW-0378">Hydrolase</keyword>
<dbReference type="InterPro" id="IPR016071">
    <property type="entry name" value="Staphylococal_nuclease_OB-fold"/>
</dbReference>
<keyword evidence="1" id="KW-0540">Nuclease</keyword>
<evidence type="ECO:0000313" key="5">
    <source>
        <dbReference type="EMBL" id="WOO32909.1"/>
    </source>
</evidence>
<evidence type="ECO:0000313" key="6">
    <source>
        <dbReference type="Proteomes" id="UP001303211"/>
    </source>
</evidence>
<evidence type="ECO:0000256" key="3">
    <source>
        <dbReference type="ARBA" id="ARBA00022801"/>
    </source>
</evidence>
<dbReference type="RefSeq" id="WP_317702326.1">
    <property type="nucleotide sequence ID" value="NZ_CP136921.1"/>
</dbReference>
<protein>
    <submittedName>
        <fullName evidence="5">Thermonuclease family protein</fullName>
    </submittedName>
</protein>
<keyword evidence="2" id="KW-0255">Endonuclease</keyword>
<dbReference type="PANTHER" id="PTHR12302">
    <property type="entry name" value="EBNA2 BINDING PROTEIN P100"/>
    <property type="match status" value="1"/>
</dbReference>
<name>A0ABZ0J3T1_9BURK</name>
<dbReference type="EMBL" id="CP136921">
    <property type="protein sequence ID" value="WOO32909.1"/>
    <property type="molecule type" value="Genomic_DNA"/>
</dbReference>
<sequence length="146" mass="16464">MPASTALLCLVVAIHDGDTLSARCGAPGAWRQERVRIAVVDAPESRQAFGQRARQNLARLCFRQQARLYRLGHDSYGRTLAHVRCQGQDVATAQLRAGLAWVYAPQAKQHPRLVALQRQARANGQGLWAQKRPLAPWDYRRQYLRP</sequence>
<dbReference type="SMART" id="SM00318">
    <property type="entry name" value="SNc"/>
    <property type="match status" value="1"/>
</dbReference>
<evidence type="ECO:0000256" key="2">
    <source>
        <dbReference type="ARBA" id="ARBA00022759"/>
    </source>
</evidence>
<keyword evidence="6" id="KW-1185">Reference proteome</keyword>
<dbReference type="Pfam" id="PF00565">
    <property type="entry name" value="SNase"/>
    <property type="match status" value="1"/>
</dbReference>
<feature type="domain" description="TNase-like" evidence="4">
    <location>
        <begin position="5"/>
        <end position="130"/>
    </location>
</feature>